<evidence type="ECO:0000256" key="5">
    <source>
        <dbReference type="ARBA" id="ARBA00022695"/>
    </source>
</evidence>
<comment type="subunit">
    <text evidence="12">Interacts with VP1. Interacts with VP2.</text>
</comment>
<dbReference type="EMBL" id="AB874619">
    <property type="protein sequence ID" value="BAO73934.1"/>
    <property type="molecule type" value="Genomic_RNA"/>
</dbReference>
<dbReference type="HAMAP" id="MF_04124">
    <property type="entry name" value="Rota_VP3"/>
    <property type="match status" value="1"/>
</dbReference>
<name>A0A060NE92_9REOV</name>
<comment type="similarity">
    <text evidence="12 13">Belongs to the rotavirus VP3 family.</text>
</comment>
<evidence type="ECO:0000256" key="10">
    <source>
        <dbReference type="ARBA" id="ARBA00023134"/>
    </source>
</evidence>
<evidence type="ECO:0000256" key="2">
    <source>
        <dbReference type="ARBA" id="ARBA00022664"/>
    </source>
</evidence>
<keyword evidence="7 12" id="KW-0946">Virion</keyword>
<dbReference type="Pfam" id="PF06929">
    <property type="entry name" value="Rotavirus_VP3"/>
    <property type="match status" value="1"/>
</dbReference>
<keyword evidence="3 12" id="KW-0808">Transferase</keyword>
<dbReference type="Proteomes" id="UP000118151">
    <property type="component" value="Genome"/>
</dbReference>
<evidence type="ECO:0000313" key="17">
    <source>
        <dbReference type="Proteomes" id="UP000147363"/>
    </source>
</evidence>
<dbReference type="GO" id="GO:0016032">
    <property type="term" value="P:viral process"/>
    <property type="evidence" value="ECO:0007669"/>
    <property type="project" value="UniProtKB-UniRule"/>
</dbReference>
<dbReference type="GO" id="GO:0004482">
    <property type="term" value="F:mRNA 5'-cap (guanine-N7-)-methyltransferase activity"/>
    <property type="evidence" value="ECO:0007669"/>
    <property type="project" value="UniProtKB-UniRule"/>
</dbReference>
<evidence type="ECO:0000256" key="13">
    <source>
        <dbReference type="PIRNR" id="PIRNR004015"/>
    </source>
</evidence>
<evidence type="ECO:0000256" key="4">
    <source>
        <dbReference type="ARBA" id="ARBA00022691"/>
    </source>
</evidence>
<keyword evidence="10 12" id="KW-0342">GTP-binding</keyword>
<evidence type="ECO:0000313" key="15">
    <source>
        <dbReference type="EMBL" id="BAO73935.1"/>
    </source>
</evidence>
<evidence type="ECO:0000256" key="9">
    <source>
        <dbReference type="ARBA" id="ARBA00023042"/>
    </source>
</evidence>
<dbReference type="PIRSF" id="PIRSF004015">
    <property type="entry name" value="LigT_rotavirus"/>
    <property type="match status" value="1"/>
</dbReference>
<feature type="region of interest" description="N7-methyltransferase activity" evidence="12">
    <location>
        <begin position="433"/>
        <end position="559"/>
    </location>
</feature>
<evidence type="ECO:0000256" key="11">
    <source>
        <dbReference type="ARBA" id="ARBA00023268"/>
    </source>
</evidence>
<feature type="region of interest" description="GTase/RTPase activity" evidence="12">
    <location>
        <begin position="560"/>
        <end position="695"/>
    </location>
</feature>
<dbReference type="GO" id="GO:0019013">
    <property type="term" value="C:viral nucleocapsid"/>
    <property type="evidence" value="ECO:0007669"/>
    <property type="project" value="UniProtKB-UniRule"/>
</dbReference>
<organism evidence="15 16">
    <name type="scientific">Bovine rotavirus C</name>
    <dbReference type="NCBI Taxonomy" id="31588"/>
    <lineage>
        <taxon>Viruses</taxon>
        <taxon>Riboviria</taxon>
        <taxon>Orthornavirae</taxon>
        <taxon>Duplornaviricota</taxon>
        <taxon>Resentoviricetes</taxon>
        <taxon>Reovirales</taxon>
        <taxon>Sedoreoviridae</taxon>
        <taxon>Rotavirus</taxon>
        <taxon>Rotavirus tritogastroenteritidis</taxon>
        <taxon>Rotavirus C</taxon>
    </lineage>
</organism>
<comment type="catalytic activity">
    <reaction evidence="12">
        <text>a 5'-end (5'-triphosphoguanosine)-ribonucleoside in mRNA + S-adenosyl-L-methionine = a 5'-end (N(7)-methyl 5'-triphosphoguanosine)-ribonucleoside in mRNA + S-adenosyl-L-homocysteine</text>
        <dbReference type="Rhea" id="RHEA:67008"/>
        <dbReference type="Rhea" id="RHEA-COMP:17166"/>
        <dbReference type="Rhea" id="RHEA-COMP:17167"/>
        <dbReference type="ChEBI" id="CHEBI:57856"/>
        <dbReference type="ChEBI" id="CHEBI:59789"/>
        <dbReference type="ChEBI" id="CHEBI:156461"/>
        <dbReference type="ChEBI" id="CHEBI:167617"/>
        <dbReference type="EC" id="2.1.1.56"/>
    </reaction>
</comment>
<dbReference type="GO" id="GO:0004484">
    <property type="term" value="F:mRNA guanylyltransferase activity"/>
    <property type="evidence" value="ECO:0007669"/>
    <property type="project" value="UniProtKB-UniRule"/>
</dbReference>
<comment type="caution">
    <text evidence="12">Lacks conserved residue(s) required for the propagation of feature annotation.</text>
</comment>
<comment type="function">
    <text evidence="12">Multifunctional enzyme involved in mRNA capping. Catalyzes the formation of the 5' cap structure on the viral plus-strand transcripts. Specifically binds to GTP and displays guanylyltransferase and methyltransferase activities. Has affinity for ssRNA but not for dsRNA. Capping activity is non-specific and caps RNAs that initiate with either a G or an A residue. Together with VP1 polymerase, forms a VP1-VP3 complex positioned near the channels situated at each of the five-fold vertices of the core. Following infection, the outermost layer of the virus is lost, leaving a double-layered particle (DLP) made up of the core and VP6 shell. VP1 then catalyzes the transcription of fully conservative plus-strand genomic RNAs that are capped by VP3 and extruded through the DLP's channels into the cytoplasm where they function as mRNAs for translation of viral proteins. DLPs probably have an RNA triphosphatase activity as well, whereas open cores do not.</text>
</comment>
<dbReference type="CDD" id="cd20757">
    <property type="entry name" value="capping_2-OMTase_Rotavirus"/>
    <property type="match status" value="1"/>
</dbReference>
<reference evidence="16 17" key="1">
    <citation type="journal article" date="2014" name="J. Gen. Virol.">
        <title>Whole-genome analysis of bovine rotavirus species C isolates obtained in Yamagata, Japan, 2003-2010.</title>
        <authorList>
            <person name="Mawatari T."/>
            <person name="Hirano K."/>
            <person name="Tsunemitsu H."/>
            <person name="Suzuki T."/>
        </authorList>
    </citation>
    <scope>NUCLEOTIDE SEQUENCE [LARGE SCALE GENOMIC DNA]</scope>
    <source>
        <strain evidence="14">Y/1/04</strain>
        <strain evidence="15">Y/2/04</strain>
    </source>
</reference>
<evidence type="ECO:0000256" key="12">
    <source>
        <dbReference type="HAMAP-Rule" id="MF_04124"/>
    </source>
</evidence>
<dbReference type="InterPro" id="IPR011181">
    <property type="entry name" value="VP3_Rotav"/>
</dbReference>
<dbReference type="PROSITE" id="PS51589">
    <property type="entry name" value="SAM_MT56_VP3"/>
    <property type="match status" value="1"/>
</dbReference>
<dbReference type="EC" id="2.7.7.50" evidence="12"/>
<keyword evidence="12" id="KW-0945">Host-virus interaction</keyword>
<keyword evidence="5 12" id="KW-0548">Nucleotidyltransferase</keyword>
<evidence type="ECO:0000313" key="14">
    <source>
        <dbReference type="EMBL" id="BAO73934.1"/>
    </source>
</evidence>
<comment type="subcellular location">
    <subcellularLocation>
        <location evidence="12">Virion</location>
    </subcellularLocation>
    <text evidence="12">Attached inside the inner capsid as a minor component. There are about 11 to 12 copies per virion.</text>
</comment>
<evidence type="ECO:0000256" key="1">
    <source>
        <dbReference type="ARBA" id="ARBA00022603"/>
    </source>
</evidence>
<evidence type="ECO:0000256" key="3">
    <source>
        <dbReference type="ARBA" id="ARBA00022679"/>
    </source>
</evidence>
<gene>
    <name evidence="15" type="primary">VP3</name>
</gene>
<evidence type="ECO:0000256" key="7">
    <source>
        <dbReference type="ARBA" id="ARBA00022844"/>
    </source>
</evidence>
<dbReference type="EMBL" id="AB874620">
    <property type="protein sequence ID" value="BAO73935.1"/>
    <property type="molecule type" value="Genomic_RNA"/>
</dbReference>
<comment type="catalytic activity">
    <reaction evidence="12">
        <text>a 5'-end diphospho-ribonucleoside in mRNA + GTP + H(+) = a 5'-end (5'-triphosphoguanosine)-ribonucleoside in mRNA + diphosphate</text>
        <dbReference type="Rhea" id="RHEA:67012"/>
        <dbReference type="Rhea" id="RHEA-COMP:17165"/>
        <dbReference type="Rhea" id="RHEA-COMP:17166"/>
        <dbReference type="ChEBI" id="CHEBI:15378"/>
        <dbReference type="ChEBI" id="CHEBI:33019"/>
        <dbReference type="ChEBI" id="CHEBI:37565"/>
        <dbReference type="ChEBI" id="CHEBI:167616"/>
        <dbReference type="ChEBI" id="CHEBI:167617"/>
        <dbReference type="EC" id="2.7.7.50"/>
    </reaction>
</comment>
<proteinExistence type="inferred from homology"/>
<accession>A0A060NE92</accession>
<keyword evidence="8 12" id="KW-0694">RNA-binding</keyword>
<evidence type="ECO:0000256" key="6">
    <source>
        <dbReference type="ARBA" id="ARBA00022741"/>
    </source>
</evidence>
<dbReference type="Proteomes" id="UP000147363">
    <property type="component" value="Genome"/>
</dbReference>
<keyword evidence="2 12" id="KW-0507">mRNA processing</keyword>
<sequence length="695" mass="81541">MRVLGLFERGNNLNFADTYVYTWNKQYSFHENAFLISNQVATTIIIYLDEEIVNQVNEAFDLLNSNGIPALVIKSDHIGIFTSSNFTYDWQNKIVYFHEYTYYKNNEFIVSDEFWLNTNIQDLLPYKVLFFERGMRKLYEGEEYILYNTATDDDIIYKYIYEKDVIMSGNDYSKLYDTKSFKNFVHFMRLLRMRFAVPFDQLSNRVTRSRAFAKSRIHIGLRNESIPQALDNIHHHWINYSANGMRVSELKGSGSYSEKKISEFDIGQFKNYMNFLTLMFYIKNMKKKPSCTIIGAAPGYWIPSMKKYFNIVTYDDKHVDSTEHYTRYFTDDDIASVKTNGVYIDVRSDFKNYDWKKRRQLVEEETMRWLSITYKLLENKHVEAVLLKMTAMDIEIPDGYFVHFPTTYRRSEYYLLVDKQTVKRPKVKITKSLAYSAINTIFSDNVFISGKYSLKGKTEGVLALYCLSNTINPKEKVVQYANLFSGTCMTVRLNNTYALNKIIDFKTNADYTFLPSDFQCSIKTVLTSYRGYAGVFGYAITKDLKSDGNNHIYIIPNARDDENFDTFASHLGLSRYSHSKRFSESATTMSGYLFRDMVSGKENMEDTDTENLASGHVFNAIAHYRFDYTYDIVGWLKLHKMRKFRVKSNIYGKHTDNEIRNAIEAAYVYYLLDGDEVGKEYAKRIMEIWDVQMWG</sequence>
<keyword evidence="4 12" id="KW-0949">S-adenosyl-L-methionine</keyword>
<keyword evidence="12" id="KW-0899">Viral immunoevasion</keyword>
<evidence type="ECO:0000313" key="16">
    <source>
        <dbReference type="Proteomes" id="UP000118151"/>
    </source>
</evidence>
<dbReference type="EC" id="2.1.1.56" evidence="12"/>
<dbReference type="GO" id="GO:0003723">
    <property type="term" value="F:RNA binding"/>
    <property type="evidence" value="ECO:0007669"/>
    <property type="project" value="UniProtKB-UniRule"/>
</dbReference>
<keyword evidence="9 12" id="KW-0506">mRNA capping</keyword>
<keyword evidence="6 12" id="KW-0547">Nucleotide-binding</keyword>
<keyword evidence="11 12" id="KW-0511">Multifunctional enzyme</keyword>
<keyword evidence="1 12" id="KW-0489">Methyltransferase</keyword>
<protein>
    <recommendedName>
        <fullName evidence="12">Protein VP3</fullName>
    </recommendedName>
    <domain>
        <recommendedName>
            <fullName evidence="12">mRNA guanylyltransferase</fullName>
            <ecNumber evidence="12">2.7.7.50</ecNumber>
        </recommendedName>
    </domain>
    <domain>
        <recommendedName>
            <fullName evidence="12">mRNA (guanine-N(7))-methyltransferase</fullName>
            <ecNumber evidence="12">2.1.1.56</ecNumber>
        </recommendedName>
    </domain>
</protein>
<evidence type="ECO:0000256" key="8">
    <source>
        <dbReference type="ARBA" id="ARBA00022884"/>
    </source>
</evidence>
<dbReference type="GO" id="GO:0005525">
    <property type="term" value="F:GTP binding"/>
    <property type="evidence" value="ECO:0007669"/>
    <property type="project" value="UniProtKB-UniRule"/>
</dbReference>